<dbReference type="PANTHER" id="PTHR37534">
    <property type="entry name" value="TRANSCRIPTIONAL ACTIVATOR PROTEIN UGA3"/>
    <property type="match status" value="1"/>
</dbReference>
<dbReference type="GO" id="GO:0045944">
    <property type="term" value="P:positive regulation of transcription by RNA polymerase II"/>
    <property type="evidence" value="ECO:0007669"/>
    <property type="project" value="TreeGrafter"/>
</dbReference>
<name>A0A642UKQ1_DIURU</name>
<evidence type="ECO:0008006" key="5">
    <source>
        <dbReference type="Google" id="ProtNLM"/>
    </source>
</evidence>
<sequence>MYPIYNWPHQAPPPAPPPSAPAPASAAPHYLVADAIDDAYDHSQPPPPPPPPPGYAAPPASAVAAPYAIDYHYQPPPQPQPAPVPPPYYAPYPYGYPQRSTVSAYGSTAPFEEQLPQQASNFKPIQTKKNSKPRINKIVKGSMVSPPTTRRRAPRKLAPVVVGEVVNDDVFDHYAREMGLSRPLDATVSASCQLRLKSPLEFALFDTFCATVQPALDVYLPHCVWGSIIPEIALYDDTNVVLDAVLCLASMVYARQPSMATQIAPSAPEIAVKYHQRAVESIEQQLPRAADDFSIMARAMVATVVLCIYETFLPPLDASYVNSASVLLFQLVRRPESRGGRSGRPPGLERSPLYQSCFTMLMVCDVYQALKQEQPCWCPSDQFWQALDPDMFDGLDDYSRGQAAPDAPMVAAATGWWVLKSVHLLGVINDFRCSPSALSYEDYECNRPLQTWRQLSRQLTEFDAHYPQGLAPIVYQWDPLTSAFPTIYFRLPAHAIVYLHRKMAHLCLYEALQRRPHRDDGAAAAELDKLGADHPRRLAREIFGVFSTYDGNPSMSGVMMPCLRLITTHLGDTQLAQQMVALAERQPMVGAVARSVCQYSE</sequence>
<dbReference type="GO" id="GO:0000976">
    <property type="term" value="F:transcription cis-regulatory region binding"/>
    <property type="evidence" value="ECO:0007669"/>
    <property type="project" value="TreeGrafter"/>
</dbReference>
<dbReference type="RefSeq" id="XP_034011564.1">
    <property type="nucleotide sequence ID" value="XM_034156060.1"/>
</dbReference>
<evidence type="ECO:0000256" key="2">
    <source>
        <dbReference type="SAM" id="MobiDB-lite"/>
    </source>
</evidence>
<feature type="region of interest" description="Disordered" evidence="2">
    <location>
        <begin position="1"/>
        <end position="60"/>
    </location>
</feature>
<feature type="compositionally biased region" description="Pro residues" evidence="2">
    <location>
        <begin position="10"/>
        <end position="21"/>
    </location>
</feature>
<proteinExistence type="predicted"/>
<feature type="compositionally biased region" description="Pro residues" evidence="2">
    <location>
        <begin position="74"/>
        <end position="86"/>
    </location>
</feature>
<keyword evidence="1" id="KW-0539">Nucleus</keyword>
<evidence type="ECO:0000313" key="3">
    <source>
        <dbReference type="EMBL" id="KAA8900941.1"/>
    </source>
</evidence>
<comment type="caution">
    <text evidence="3">The sequence shown here is derived from an EMBL/GenBank/DDBJ whole genome shotgun (WGS) entry which is preliminary data.</text>
</comment>
<organism evidence="3 4">
    <name type="scientific">Diutina rugosa</name>
    <name type="common">Yeast</name>
    <name type="synonym">Candida rugosa</name>
    <dbReference type="NCBI Taxonomy" id="5481"/>
    <lineage>
        <taxon>Eukaryota</taxon>
        <taxon>Fungi</taxon>
        <taxon>Dikarya</taxon>
        <taxon>Ascomycota</taxon>
        <taxon>Saccharomycotina</taxon>
        <taxon>Pichiomycetes</taxon>
        <taxon>Debaryomycetaceae</taxon>
        <taxon>Diutina</taxon>
    </lineage>
</organism>
<dbReference type="OMA" id="HYYETTI"/>
<dbReference type="VEuPathDB" id="FungiDB:DIURU_003311"/>
<evidence type="ECO:0000313" key="4">
    <source>
        <dbReference type="Proteomes" id="UP000449547"/>
    </source>
</evidence>
<reference evidence="3 4" key="1">
    <citation type="submission" date="2019-07" db="EMBL/GenBank/DDBJ databases">
        <title>Genome assembly of two rare yeast pathogens: Diutina rugosa and Trichomonascus ciferrii.</title>
        <authorList>
            <person name="Mixao V."/>
            <person name="Saus E."/>
            <person name="Hansen A."/>
            <person name="Lass-Flor C."/>
            <person name="Gabaldon T."/>
        </authorList>
    </citation>
    <scope>NUCLEOTIDE SEQUENCE [LARGE SCALE GENOMIC DNA]</scope>
    <source>
        <strain evidence="3 4">CBS 613</strain>
    </source>
</reference>
<feature type="region of interest" description="Disordered" evidence="2">
    <location>
        <begin position="67"/>
        <end position="86"/>
    </location>
</feature>
<evidence type="ECO:0000256" key="1">
    <source>
        <dbReference type="ARBA" id="ARBA00023242"/>
    </source>
</evidence>
<feature type="compositionally biased region" description="Pro residues" evidence="2">
    <location>
        <begin position="44"/>
        <end position="56"/>
    </location>
</feature>
<protein>
    <recommendedName>
        <fullName evidence="5">Transcription factor domain-containing protein</fullName>
    </recommendedName>
</protein>
<dbReference type="OrthoDB" id="4087429at2759"/>
<dbReference type="GO" id="GO:0005634">
    <property type="term" value="C:nucleus"/>
    <property type="evidence" value="ECO:0007669"/>
    <property type="project" value="TreeGrafter"/>
</dbReference>
<dbReference type="GO" id="GO:0003700">
    <property type="term" value="F:DNA-binding transcription factor activity"/>
    <property type="evidence" value="ECO:0007669"/>
    <property type="project" value="TreeGrafter"/>
</dbReference>
<dbReference type="Proteomes" id="UP000449547">
    <property type="component" value="Unassembled WGS sequence"/>
</dbReference>
<dbReference type="AlphaFoldDB" id="A0A642UKQ1"/>
<accession>A0A642UKQ1</accession>
<dbReference type="GeneID" id="54781962"/>
<gene>
    <name evidence="3" type="ORF">DIURU_003311</name>
</gene>
<dbReference type="PANTHER" id="PTHR37534:SF2">
    <property type="entry name" value="N-ACETYLTRANSFERASE DOMAIN-CONTAINING PROTEIN"/>
    <property type="match status" value="1"/>
</dbReference>
<dbReference type="EMBL" id="SWFT01000105">
    <property type="protein sequence ID" value="KAA8900941.1"/>
    <property type="molecule type" value="Genomic_DNA"/>
</dbReference>
<keyword evidence="4" id="KW-1185">Reference proteome</keyword>